<evidence type="ECO:0000256" key="9">
    <source>
        <dbReference type="SAM" id="MobiDB-lite"/>
    </source>
</evidence>
<comment type="similarity">
    <text evidence="2">Belongs to the fatty acid desaturase type 1 family. DEGS subfamily.</text>
</comment>
<dbReference type="OrthoDB" id="200948at2759"/>
<reference evidence="12" key="1">
    <citation type="journal article" date="2017" name="bioRxiv">
        <title>Conservation of a gene cluster reveals novel cercosporin biosynthetic mechanisms and extends production to the genus Colletotrichum.</title>
        <authorList>
            <person name="de Jonge R."/>
            <person name="Ebert M.K."/>
            <person name="Huitt-Roehl C.R."/>
            <person name="Pal P."/>
            <person name="Suttle J.C."/>
            <person name="Spanner R.E."/>
            <person name="Neubauer J.D."/>
            <person name="Jurick W.M.II."/>
            <person name="Stott K.A."/>
            <person name="Secor G.A."/>
            <person name="Thomma B.P.H.J."/>
            <person name="Van de Peer Y."/>
            <person name="Townsend C.A."/>
            <person name="Bolton M.D."/>
        </authorList>
    </citation>
    <scope>NUCLEOTIDE SEQUENCE [LARGE SCALE GENOMIC DNA]</scope>
    <source>
        <strain evidence="12">CBS538.71</strain>
    </source>
</reference>
<dbReference type="Pfam" id="PF08557">
    <property type="entry name" value="Lipid_DES"/>
    <property type="match status" value="1"/>
</dbReference>
<keyword evidence="4" id="KW-0812">Transmembrane</keyword>
<keyword evidence="8" id="KW-0472">Membrane</keyword>
<comment type="caution">
    <text evidence="11">The sequence shown here is derived from an EMBL/GenBank/DDBJ whole genome shotgun (WGS) entry which is preliminary data.</text>
</comment>
<evidence type="ECO:0000256" key="3">
    <source>
        <dbReference type="ARBA" id="ARBA00012021"/>
    </source>
</evidence>
<gene>
    <name evidence="11" type="ORF">CBER1_03123</name>
</gene>
<dbReference type="PANTHER" id="PTHR12879:SF8">
    <property type="entry name" value="SPHINGOLIPID DELTA(4)-DESATURASE DES1"/>
    <property type="match status" value="1"/>
</dbReference>
<feature type="region of interest" description="Disordered" evidence="9">
    <location>
        <begin position="1"/>
        <end position="29"/>
    </location>
</feature>
<feature type="compositionally biased region" description="Low complexity" evidence="9">
    <location>
        <begin position="1"/>
        <end position="14"/>
    </location>
</feature>
<sequence>MSSSVTTATVSKTQSTHRTRHQSEKEHASVLPAAEANDDFFWTYTEEPHRTRRQAIIKAHPEVLKLCRPEPFTIPLVLAVVGLQIACAYALRDTPVLSWPFLLTAYVIGATANQNLFLAIHEISHNLAFKSPIANRLFAIVANLPIGIPYSASFRPYHLTHHKSLGVDGLDTDLPTALEAWFLDSVAGKAFFATFQILFYALRPMMVYNLPLTKIHALNIAAQVLFDYLIVQNFGGKALGYFIMSSFLAGSLHPCAGHFIAEHYVFSQHQRSEEAKSSEAAKLAPPPAETYSYYGILNLVTYNVGLHNEHHDFPAIPWTRLWKLNEIAMPIAHNMLVAGSTGASVELARAPTSKTELGAKPQTTHVSPTPSRLLQLPAELRNRIYRLVLHTAGEEDRIIVTEFGHERPALLQTCKKTRNEALKIYYYENSFRIDMNSYDSALLARFTRKLRDLGLETHSAKPAKEYVECYLRYGDREPNWANLLQWMKFVHSGLVPPRKLTPAERWASGRHSTVRIVISTMNNMVRCLADRPWEEVKKLLEDQRVVLATTNARWMDD</sequence>
<dbReference type="GO" id="GO:0046513">
    <property type="term" value="P:ceramide biosynthetic process"/>
    <property type="evidence" value="ECO:0007669"/>
    <property type="project" value="TreeGrafter"/>
</dbReference>
<name>A0A2S6CK52_9PEZI</name>
<dbReference type="SMART" id="SM01269">
    <property type="entry name" value="Lipid_DES"/>
    <property type="match status" value="1"/>
</dbReference>
<dbReference type="AlphaFoldDB" id="A0A2S6CK52"/>
<comment type="subcellular location">
    <subcellularLocation>
        <location evidence="1">Membrane</location>
        <topology evidence="1">Multi-pass membrane protein</topology>
    </subcellularLocation>
</comment>
<dbReference type="STRING" id="357750.A0A2S6CK52"/>
<dbReference type="EMBL" id="PNEN01000313">
    <property type="protein sequence ID" value="PPJ60116.1"/>
    <property type="molecule type" value="Genomic_DNA"/>
</dbReference>
<keyword evidence="7" id="KW-0443">Lipid metabolism</keyword>
<evidence type="ECO:0000256" key="2">
    <source>
        <dbReference type="ARBA" id="ARBA00006146"/>
    </source>
</evidence>
<organism evidence="11 12">
    <name type="scientific">Cercospora berteroae</name>
    <dbReference type="NCBI Taxonomy" id="357750"/>
    <lineage>
        <taxon>Eukaryota</taxon>
        <taxon>Fungi</taxon>
        <taxon>Dikarya</taxon>
        <taxon>Ascomycota</taxon>
        <taxon>Pezizomycotina</taxon>
        <taxon>Dothideomycetes</taxon>
        <taxon>Dothideomycetidae</taxon>
        <taxon>Mycosphaerellales</taxon>
        <taxon>Mycosphaerellaceae</taxon>
        <taxon>Cercospora</taxon>
    </lineage>
</organism>
<evidence type="ECO:0000259" key="10">
    <source>
        <dbReference type="SMART" id="SM01269"/>
    </source>
</evidence>
<evidence type="ECO:0000256" key="8">
    <source>
        <dbReference type="ARBA" id="ARBA00023136"/>
    </source>
</evidence>
<dbReference type="GO" id="GO:0042284">
    <property type="term" value="F:sphingolipid delta-4 desaturase activity"/>
    <property type="evidence" value="ECO:0007669"/>
    <property type="project" value="UniProtKB-EC"/>
</dbReference>
<dbReference type="Proteomes" id="UP000237631">
    <property type="component" value="Unassembled WGS sequence"/>
</dbReference>
<dbReference type="Pfam" id="PF00487">
    <property type="entry name" value="FA_desaturase"/>
    <property type="match status" value="1"/>
</dbReference>
<feature type="domain" description="Sphingolipid delta4-desaturase N-terminal" evidence="10">
    <location>
        <begin position="35"/>
        <end position="73"/>
    </location>
</feature>
<keyword evidence="12" id="KW-1185">Reference proteome</keyword>
<protein>
    <recommendedName>
        <fullName evidence="3">sphingolipid 4-desaturase</fullName>
        <ecNumber evidence="3">1.14.19.17</ecNumber>
    </recommendedName>
</protein>
<dbReference type="GO" id="GO:0016020">
    <property type="term" value="C:membrane"/>
    <property type="evidence" value="ECO:0007669"/>
    <property type="project" value="UniProtKB-SubCell"/>
</dbReference>
<evidence type="ECO:0000256" key="7">
    <source>
        <dbReference type="ARBA" id="ARBA00023098"/>
    </source>
</evidence>
<dbReference type="InterPro" id="IPR011388">
    <property type="entry name" value="DES1/DES2"/>
</dbReference>
<evidence type="ECO:0000256" key="5">
    <source>
        <dbReference type="ARBA" id="ARBA00022989"/>
    </source>
</evidence>
<evidence type="ECO:0000256" key="6">
    <source>
        <dbReference type="ARBA" id="ARBA00023002"/>
    </source>
</evidence>
<dbReference type="CDD" id="cd03508">
    <property type="entry name" value="Delta4-sphingolipid-FADS-like"/>
    <property type="match status" value="1"/>
</dbReference>
<keyword evidence="6" id="KW-0560">Oxidoreductase</keyword>
<proteinExistence type="inferred from homology"/>
<evidence type="ECO:0000313" key="11">
    <source>
        <dbReference type="EMBL" id="PPJ60116.1"/>
    </source>
</evidence>
<evidence type="ECO:0000256" key="4">
    <source>
        <dbReference type="ARBA" id="ARBA00022692"/>
    </source>
</evidence>
<evidence type="ECO:0000256" key="1">
    <source>
        <dbReference type="ARBA" id="ARBA00004141"/>
    </source>
</evidence>
<dbReference type="EC" id="1.14.19.17" evidence="3"/>
<evidence type="ECO:0000313" key="12">
    <source>
        <dbReference type="Proteomes" id="UP000237631"/>
    </source>
</evidence>
<dbReference type="InterPro" id="IPR013866">
    <property type="entry name" value="Sphingolipid_d4-desaturase_N"/>
</dbReference>
<keyword evidence="5" id="KW-1133">Transmembrane helix</keyword>
<accession>A0A2S6CK52</accession>
<dbReference type="InterPro" id="IPR005804">
    <property type="entry name" value="FA_desaturase_dom"/>
</dbReference>
<dbReference type="PANTHER" id="PTHR12879">
    <property type="entry name" value="SPHINGOLIPID DELTA 4 DESATURASE/C-4 HYDROXYLASE PROTEIN DES2"/>
    <property type="match status" value="1"/>
</dbReference>